<dbReference type="EMBL" id="CP060782">
    <property type="protein sequence ID" value="QNP46343.1"/>
    <property type="molecule type" value="Genomic_DNA"/>
</dbReference>
<sequence>MRAADEKMGAATPHVHPRIEPAGFTSLLSSAGFTMPVVDVDRVQVSYKGLADLVRDLRSMGATNILASRARRPLTREAIAAASRQFLSGAEDGRVTEMFELLHFAAWTSAVPGNG</sequence>
<evidence type="ECO:0000313" key="3">
    <source>
        <dbReference type="EMBL" id="QNP46343.1"/>
    </source>
</evidence>
<name>A0ABX6TC70_9SPHN</name>
<dbReference type="PANTHER" id="PTHR13090">
    <property type="entry name" value="ARGININE-HYDROXYLASE NDUFAF5, MITOCHONDRIAL"/>
    <property type="match status" value="1"/>
</dbReference>
<dbReference type="InterPro" id="IPR050602">
    <property type="entry name" value="Malonyl-ACP_OMT"/>
</dbReference>
<gene>
    <name evidence="3" type="ORF">H9L14_03875</name>
</gene>
<evidence type="ECO:0008006" key="5">
    <source>
        <dbReference type="Google" id="ProtNLM"/>
    </source>
</evidence>
<keyword evidence="4" id="KW-1185">Reference proteome</keyword>
<evidence type="ECO:0000256" key="2">
    <source>
        <dbReference type="ARBA" id="ARBA00022679"/>
    </source>
</evidence>
<proteinExistence type="predicted"/>
<protein>
    <recommendedName>
        <fullName evidence="5">Methyltransferase</fullName>
    </recommendedName>
</protein>
<dbReference type="Proteomes" id="UP000516105">
    <property type="component" value="Chromosome"/>
</dbReference>
<organism evidence="3 4">
    <name type="scientific">Sphingomonas sediminicola</name>
    <dbReference type="NCBI Taxonomy" id="386874"/>
    <lineage>
        <taxon>Bacteria</taxon>
        <taxon>Pseudomonadati</taxon>
        <taxon>Pseudomonadota</taxon>
        <taxon>Alphaproteobacteria</taxon>
        <taxon>Sphingomonadales</taxon>
        <taxon>Sphingomonadaceae</taxon>
        <taxon>Sphingomonas</taxon>
    </lineage>
</organism>
<accession>A0ABX6TC70</accession>
<dbReference type="PANTHER" id="PTHR13090:SF1">
    <property type="entry name" value="ARGININE-HYDROXYLASE NDUFAF5, MITOCHONDRIAL"/>
    <property type="match status" value="1"/>
</dbReference>
<dbReference type="RefSeq" id="WP_187709296.1">
    <property type="nucleotide sequence ID" value="NZ_CP060782.1"/>
</dbReference>
<reference evidence="3 4" key="1">
    <citation type="submission" date="2020-08" db="EMBL/GenBank/DDBJ databases">
        <title>Genome sequence of Sphingomonas sediminicola KACC 15039T.</title>
        <authorList>
            <person name="Hyun D.-W."/>
            <person name="Bae J.-W."/>
        </authorList>
    </citation>
    <scope>NUCLEOTIDE SEQUENCE [LARGE SCALE GENOMIC DNA]</scope>
    <source>
        <strain evidence="3 4">KACC 15039</strain>
    </source>
</reference>
<keyword evidence="1" id="KW-0489">Methyltransferase</keyword>
<keyword evidence="2" id="KW-0808">Transferase</keyword>
<evidence type="ECO:0000313" key="4">
    <source>
        <dbReference type="Proteomes" id="UP000516105"/>
    </source>
</evidence>
<evidence type="ECO:0000256" key="1">
    <source>
        <dbReference type="ARBA" id="ARBA00022603"/>
    </source>
</evidence>